<keyword evidence="4" id="KW-1185">Reference proteome</keyword>
<evidence type="ECO:0000256" key="1">
    <source>
        <dbReference type="SAM" id="MobiDB-lite"/>
    </source>
</evidence>
<evidence type="ECO:0000256" key="2">
    <source>
        <dbReference type="SAM" id="SignalP"/>
    </source>
</evidence>
<accession>A0A9W7ZWR8</accession>
<sequence length="139" mass="14784">MLCLYFAVLVAATPSFCFAGTTGKANVNVIETRQTKPVDVLDKRGYLTSTIRPRVVVPQFIPSVVVTEAFVPPDLTFTFSTRGTQSSGTPSPSLANTNTQSTSTSLSESSSTATSRTFTFNSSDFSVIPDEPITPSTTS</sequence>
<name>A0A9W7ZWR8_9FUNG</name>
<gene>
    <name evidence="3" type="ORF">H4219_005647</name>
</gene>
<feature type="compositionally biased region" description="Polar residues" evidence="1">
    <location>
        <begin position="81"/>
        <end position="92"/>
    </location>
</feature>
<feature type="chain" id="PRO_5040844509" evidence="2">
    <location>
        <begin position="20"/>
        <end position="139"/>
    </location>
</feature>
<feature type="region of interest" description="Disordered" evidence="1">
    <location>
        <begin position="81"/>
        <end position="114"/>
    </location>
</feature>
<keyword evidence="2" id="KW-0732">Signal</keyword>
<evidence type="ECO:0000313" key="3">
    <source>
        <dbReference type="EMBL" id="KAJ1912333.1"/>
    </source>
</evidence>
<dbReference type="EMBL" id="JANBPU010000355">
    <property type="protein sequence ID" value="KAJ1912333.1"/>
    <property type="molecule type" value="Genomic_DNA"/>
</dbReference>
<feature type="signal peptide" evidence="2">
    <location>
        <begin position="1"/>
        <end position="19"/>
    </location>
</feature>
<dbReference type="AlphaFoldDB" id="A0A9W7ZWR8"/>
<proteinExistence type="predicted"/>
<organism evidence="3 4">
    <name type="scientific">Mycoemilia scoparia</name>
    <dbReference type="NCBI Taxonomy" id="417184"/>
    <lineage>
        <taxon>Eukaryota</taxon>
        <taxon>Fungi</taxon>
        <taxon>Fungi incertae sedis</taxon>
        <taxon>Zoopagomycota</taxon>
        <taxon>Kickxellomycotina</taxon>
        <taxon>Kickxellomycetes</taxon>
        <taxon>Kickxellales</taxon>
        <taxon>Kickxellaceae</taxon>
        <taxon>Mycoemilia</taxon>
    </lineage>
</organism>
<protein>
    <submittedName>
        <fullName evidence="3">Uncharacterized protein</fullName>
    </submittedName>
</protein>
<dbReference type="Proteomes" id="UP001150538">
    <property type="component" value="Unassembled WGS sequence"/>
</dbReference>
<comment type="caution">
    <text evidence="3">The sequence shown here is derived from an EMBL/GenBank/DDBJ whole genome shotgun (WGS) entry which is preliminary data.</text>
</comment>
<reference evidence="3" key="1">
    <citation type="submission" date="2022-07" db="EMBL/GenBank/DDBJ databases">
        <title>Phylogenomic reconstructions and comparative analyses of Kickxellomycotina fungi.</title>
        <authorList>
            <person name="Reynolds N.K."/>
            <person name="Stajich J.E."/>
            <person name="Barry K."/>
            <person name="Grigoriev I.V."/>
            <person name="Crous P."/>
            <person name="Smith M.E."/>
        </authorList>
    </citation>
    <scope>NUCLEOTIDE SEQUENCE</scope>
    <source>
        <strain evidence="3">NBRC 100468</strain>
    </source>
</reference>
<evidence type="ECO:0000313" key="4">
    <source>
        <dbReference type="Proteomes" id="UP001150538"/>
    </source>
</evidence>
<feature type="compositionally biased region" description="Low complexity" evidence="1">
    <location>
        <begin position="93"/>
        <end position="114"/>
    </location>
</feature>